<dbReference type="RefSeq" id="WP_154456906.1">
    <property type="nucleotide sequence ID" value="NZ_VUMV01000001.1"/>
</dbReference>
<accession>A0A7X2P788</accession>
<evidence type="ECO:0000256" key="4">
    <source>
        <dbReference type="ARBA" id="ARBA00022729"/>
    </source>
</evidence>
<feature type="compositionally biased region" description="Polar residues" evidence="6">
    <location>
        <begin position="343"/>
        <end position="353"/>
    </location>
</feature>
<reference evidence="10 11" key="1">
    <citation type="submission" date="2019-08" db="EMBL/GenBank/DDBJ databases">
        <title>In-depth cultivation of the pig gut microbiome towards novel bacterial diversity and tailored functional studies.</title>
        <authorList>
            <person name="Wylensek D."/>
            <person name="Hitch T.C.A."/>
            <person name="Clavel T."/>
        </authorList>
    </citation>
    <scope>NUCLEOTIDE SEQUENCE [LARGE SCALE GENOMIC DNA]</scope>
    <source>
        <strain evidence="10 11">Oil+RF-744-WCA-WT-13</strain>
    </source>
</reference>
<dbReference type="Pfam" id="PF17802">
    <property type="entry name" value="SpaA"/>
    <property type="match status" value="1"/>
</dbReference>
<feature type="transmembrane region" description="Helical" evidence="7">
    <location>
        <begin position="1685"/>
        <end position="1703"/>
    </location>
</feature>
<dbReference type="GO" id="GO:0007155">
    <property type="term" value="P:cell adhesion"/>
    <property type="evidence" value="ECO:0007669"/>
    <property type="project" value="InterPro"/>
</dbReference>
<sequence length="1712" mass="187271">MKNSIEEKAKKAAVGNRQRKKRRRFTSLLCVFVLAATTVGLVLPANTATAAVICGKEEHTHTDACYKVEKKLVCTKEEHTHTADCYDENGNLICGKKEHTHSEGEPCYEEVKTLTCGKEEHVHSESCYEQAGKLSASASDGMTAETAYDAGVLHNGTVMKAQLLTGADAQAVQAQIQSALDQEKSGKQVAAFYPYDLSFADKNGQKTEPDGKVDVTLTFPQPKSAGTEEVTWKLYHIADGQTAEDMGSAGMKADLNISVENHAVTKAAFRASSFSPYVLAALSDKTEEADAVSTEKVSAASNSQKSAENTQTTGNSPSEAESSASSESTAEKETIEEGRGTENTDAESASTEGDSAPADVKKISGFRALRAPASQSVDFAPYISSVTVKKNENGQWTASDTFQDGDQVKIDISYEIPKSTLQSSDDTIYYQLPDGVRPLMAETGRVTIGDNEVGDYTIGTDGKITIKYDPDFTYTDHIIGSITFKGTVTNTGSDNPGTISFGGKGGSIKVYKPVVDNHDISVKKTGSVNDSRTEASYEVTVSTEKGTGEKVTVSDQYQKDNSSSGAVFQYKQDSLKVYCVGTDGSKNEVSGYSLSWTTDSAGTPGFTITDLPALEAGQKYVVDYKAAVSGTAAGQDGKLANNASAASGNHKEWGWNSVSWEKDLKKTGTYDKTTGKISWRITVNPSGKDISGWKIEDTLPYSLYGQYTVWNEANTYKVSGGQTGDKKLLFTFPEDLTDSQKKDKYYIDYWTDAPADNSEVSNKAKVTEKDETTVTDTDVVPVEHRTFDVKKHFSSETQTESEPYKLTWNAEVTTPDTALGTFTYTDTIENAVNSEGKDQGADSHYGIASEIDAALTEHLKLMVDNYSWYEYKGAGEKTYWHSYYEKESGYTDKVSITVTYYDANGNVITSTDAASHVKSFRVTVTPKEGISMLAQKLTLENYPTYLNMKDAAEGVTWTAKNKGVTGDHLSEASHDHTKPKTFEKMVYTGKGITYSSGDVQVAYEDVKGVLTYRLMLNTKESDEGIITIKDHIPAGESYVEGSGYAKFYKNDYDQHDSNYAGCTFSKGTNPAFHAVKNTDGSTDLTITISDYKYISGYPMVAVYYSASVADDLHWQNAAAPGKTYGNTATWGNHTSTQNTTVTRQVKKLDKQGVQLDKKGKPLEIGTDGNPVSGSEPSGTIRYDIAINPAAEDLDPNSDNLTLVDFLSSNAAAFHPALDLNKVKLYFYDGTAEDHKGSLIDPNRYKIMYDQTSLKMTLVLPDKVGAVLEYEYVLDGDFTDKFQLDNTATLKGTWDSENKTALRETSSSATVTTRKVVIYKVDSNDYKKILPGTKFKLDYWNSSAKEWKVKNSELTVGNSGTIVFDIGEGDLDLSTIYRLKETEALEGYRNGTDDPDVVRYFVVMPEKSSDGKAATKDTTYNDMGGYNTFENGAKVPMSEVTFFQNSGGVMYVPNEYRAIRVQKVWLNADNTDLTDPGKTAVVHLYRASGSYNSCKVTVVVSDSSSRTGTYQVEAEPGTIVSMKIYYNGVWLYYDGHQLTRQWDSSVGMNYYPIDLGTVSSDQTINVLADYELNMKTVQFDYTKPTTFVRAEEKLLDTQTLSSSNNWQYVWDGTTMDADGNTVKIPESDGNGNIYYYYIKEDPVSGFTTTYSENNTTGIQTGVITVTNKKDKTNGYVLPSTGGGGTFRFAGPGLALLSVSALGFLTRKRRRRGG</sequence>
<dbReference type="PROSITE" id="PS50847">
    <property type="entry name" value="GRAM_POS_ANCHORING"/>
    <property type="match status" value="1"/>
</dbReference>
<keyword evidence="7" id="KW-1133">Transmembrane helix</keyword>
<dbReference type="EMBL" id="VUMV01000001">
    <property type="protein sequence ID" value="MST81111.1"/>
    <property type="molecule type" value="Genomic_DNA"/>
</dbReference>
<dbReference type="SUPFAM" id="SSF49478">
    <property type="entry name" value="Cna protein B-type domain"/>
    <property type="match status" value="1"/>
</dbReference>
<keyword evidence="7" id="KW-0472">Membrane</keyword>
<feature type="compositionally biased region" description="Polar residues" evidence="6">
    <location>
        <begin position="295"/>
        <end position="315"/>
    </location>
</feature>
<evidence type="ECO:0000256" key="5">
    <source>
        <dbReference type="ARBA" id="ARBA00023088"/>
    </source>
</evidence>
<dbReference type="InterPro" id="IPR008966">
    <property type="entry name" value="Adhesion_dom_sf"/>
</dbReference>
<comment type="subcellular location">
    <subcellularLocation>
        <location evidence="1">Secreted</location>
        <location evidence="1">Cell wall</location>
    </subcellularLocation>
</comment>
<protein>
    <recommendedName>
        <fullName evidence="9">Gram-positive cocci surface proteins LPxTG domain-containing protein</fullName>
    </recommendedName>
</protein>
<evidence type="ECO:0000256" key="6">
    <source>
        <dbReference type="SAM" id="MobiDB-lite"/>
    </source>
</evidence>
<dbReference type="Proteomes" id="UP000466864">
    <property type="component" value="Unassembled WGS sequence"/>
</dbReference>
<feature type="chain" id="PRO_5031439633" description="Gram-positive cocci surface proteins LPxTG domain-containing protein" evidence="8">
    <location>
        <begin position="51"/>
        <end position="1712"/>
    </location>
</feature>
<proteinExistence type="predicted"/>
<comment type="caution">
    <text evidence="10">The sequence shown here is derived from an EMBL/GenBank/DDBJ whole genome shotgun (WGS) entry which is preliminary data.</text>
</comment>
<name>A0A7X2P788_9FIRM</name>
<feature type="signal peptide" evidence="8">
    <location>
        <begin position="1"/>
        <end position="50"/>
    </location>
</feature>
<feature type="region of interest" description="Disordered" evidence="6">
    <location>
        <begin position="293"/>
        <end position="358"/>
    </location>
</feature>
<dbReference type="Gene3D" id="2.60.40.1140">
    <property type="entry name" value="Collagen-binding surface protein Cna, B-type domain"/>
    <property type="match status" value="1"/>
</dbReference>
<feature type="domain" description="Gram-positive cocci surface proteins LPxTG" evidence="9">
    <location>
        <begin position="1676"/>
        <end position="1712"/>
    </location>
</feature>
<gene>
    <name evidence="10" type="ORF">FYJ60_02020</name>
</gene>
<dbReference type="InterPro" id="IPR041033">
    <property type="entry name" value="SpaA_PFL_dom_1"/>
</dbReference>
<keyword evidence="3" id="KW-0964">Secreted</keyword>
<dbReference type="InterPro" id="IPR019931">
    <property type="entry name" value="LPXTG_anchor"/>
</dbReference>
<evidence type="ECO:0000256" key="7">
    <source>
        <dbReference type="SAM" id="Phobius"/>
    </source>
</evidence>
<keyword evidence="7" id="KW-0812">Transmembrane</keyword>
<feature type="compositionally biased region" description="Basic and acidic residues" evidence="6">
    <location>
        <begin position="329"/>
        <end position="342"/>
    </location>
</feature>
<organism evidence="10 11">
    <name type="scientific">Bilifractor porci</name>
    <dbReference type="NCBI Taxonomy" id="2606636"/>
    <lineage>
        <taxon>Bacteria</taxon>
        <taxon>Bacillati</taxon>
        <taxon>Bacillota</taxon>
        <taxon>Clostridia</taxon>
        <taxon>Lachnospirales</taxon>
        <taxon>Lachnospiraceae</taxon>
        <taxon>Bilifractor</taxon>
    </lineage>
</organism>
<evidence type="ECO:0000256" key="1">
    <source>
        <dbReference type="ARBA" id="ARBA00004191"/>
    </source>
</evidence>
<evidence type="ECO:0000256" key="2">
    <source>
        <dbReference type="ARBA" id="ARBA00022512"/>
    </source>
</evidence>
<feature type="compositionally biased region" description="Low complexity" evidence="6">
    <location>
        <begin position="316"/>
        <end position="328"/>
    </location>
</feature>
<evidence type="ECO:0000256" key="3">
    <source>
        <dbReference type="ARBA" id="ARBA00022525"/>
    </source>
</evidence>
<dbReference type="Gene3D" id="2.60.40.1280">
    <property type="match status" value="1"/>
</dbReference>
<evidence type="ECO:0000259" key="9">
    <source>
        <dbReference type="PROSITE" id="PS50847"/>
    </source>
</evidence>
<keyword evidence="2" id="KW-0134">Cell wall</keyword>
<evidence type="ECO:0000313" key="11">
    <source>
        <dbReference type="Proteomes" id="UP000466864"/>
    </source>
</evidence>
<evidence type="ECO:0000256" key="8">
    <source>
        <dbReference type="SAM" id="SignalP"/>
    </source>
</evidence>
<dbReference type="Gene3D" id="2.60.40.740">
    <property type="match status" value="3"/>
</dbReference>
<keyword evidence="4 8" id="KW-0732">Signal</keyword>
<keyword evidence="11" id="KW-1185">Reference proteome</keyword>
<evidence type="ECO:0000313" key="10">
    <source>
        <dbReference type="EMBL" id="MST81111.1"/>
    </source>
</evidence>
<keyword evidence="5" id="KW-0572">Peptidoglycan-anchor</keyword>
<dbReference type="SUPFAM" id="SSF49401">
    <property type="entry name" value="Bacterial adhesins"/>
    <property type="match status" value="3"/>
</dbReference>
<dbReference type="InterPro" id="IPR011252">
    <property type="entry name" value="Fibrogen-bd_dom1"/>
</dbReference>